<accession>A0A3Q4HD15</accession>
<dbReference type="FunFam" id="3.30.160.60:FF:001311">
    <property type="entry name" value="Zinc finger protein 668"/>
    <property type="match status" value="1"/>
</dbReference>
<feature type="domain" description="C2H2-type" evidence="11">
    <location>
        <begin position="251"/>
        <end position="278"/>
    </location>
</feature>
<dbReference type="Ensembl" id="ENSNBRT00000021635.1">
    <property type="protein sequence ID" value="ENSNBRP00000021065.1"/>
    <property type="gene ID" value="ENSNBRG00000016171.1"/>
</dbReference>
<dbReference type="PROSITE" id="PS00028">
    <property type="entry name" value="ZINC_FINGER_C2H2_1"/>
    <property type="match status" value="6"/>
</dbReference>
<evidence type="ECO:0000256" key="10">
    <source>
        <dbReference type="SAM" id="MobiDB-lite"/>
    </source>
</evidence>
<dbReference type="SMART" id="SM00355">
    <property type="entry name" value="ZnF_C2H2"/>
    <property type="match status" value="6"/>
</dbReference>
<feature type="compositionally biased region" description="Basic and acidic residues" evidence="10">
    <location>
        <begin position="173"/>
        <end position="203"/>
    </location>
</feature>
<evidence type="ECO:0000256" key="8">
    <source>
        <dbReference type="ARBA" id="ARBA00023242"/>
    </source>
</evidence>
<evidence type="ECO:0000256" key="2">
    <source>
        <dbReference type="ARBA" id="ARBA00022723"/>
    </source>
</evidence>
<comment type="subcellular location">
    <subcellularLocation>
        <location evidence="1">Nucleus</location>
    </subcellularLocation>
</comment>
<dbReference type="Pfam" id="PF00096">
    <property type="entry name" value="zf-C2H2"/>
    <property type="match status" value="6"/>
</dbReference>
<keyword evidence="8" id="KW-0539">Nucleus</keyword>
<dbReference type="GO" id="GO:0045892">
    <property type="term" value="P:negative regulation of DNA-templated transcription"/>
    <property type="evidence" value="ECO:0007669"/>
    <property type="project" value="UniProtKB-ARBA"/>
</dbReference>
<feature type="domain" description="C2H2-type" evidence="11">
    <location>
        <begin position="223"/>
        <end position="250"/>
    </location>
</feature>
<keyword evidence="6" id="KW-0805">Transcription regulation</keyword>
<dbReference type="AlphaFoldDB" id="A0A3Q4HD15"/>
<dbReference type="InterPro" id="IPR036236">
    <property type="entry name" value="Znf_C2H2_sf"/>
</dbReference>
<evidence type="ECO:0000256" key="5">
    <source>
        <dbReference type="ARBA" id="ARBA00022833"/>
    </source>
</evidence>
<dbReference type="FunFam" id="3.30.160.60:FF:001290">
    <property type="entry name" value="Zinc finger 45-like"/>
    <property type="match status" value="1"/>
</dbReference>
<evidence type="ECO:0000256" key="3">
    <source>
        <dbReference type="ARBA" id="ARBA00022737"/>
    </source>
</evidence>
<dbReference type="GO" id="GO:0043565">
    <property type="term" value="F:sequence-specific DNA binding"/>
    <property type="evidence" value="ECO:0007669"/>
    <property type="project" value="UniProtKB-ARBA"/>
</dbReference>
<keyword evidence="7" id="KW-0804">Transcription</keyword>
<feature type="compositionally biased region" description="Basic and acidic residues" evidence="10">
    <location>
        <begin position="1"/>
        <end position="12"/>
    </location>
</feature>
<dbReference type="OMA" id="KAQMRIH"/>
<evidence type="ECO:0000259" key="11">
    <source>
        <dbReference type="PROSITE" id="PS50157"/>
    </source>
</evidence>
<feature type="region of interest" description="Disordered" evidence="10">
    <location>
        <begin position="158"/>
        <end position="215"/>
    </location>
</feature>
<keyword evidence="2" id="KW-0479">Metal-binding</keyword>
<evidence type="ECO:0000313" key="13">
    <source>
        <dbReference type="Proteomes" id="UP000261580"/>
    </source>
</evidence>
<dbReference type="InterPro" id="IPR013087">
    <property type="entry name" value="Znf_C2H2_type"/>
</dbReference>
<keyword evidence="4 9" id="KW-0863">Zinc-finger</keyword>
<evidence type="ECO:0000256" key="7">
    <source>
        <dbReference type="ARBA" id="ARBA00023163"/>
    </source>
</evidence>
<dbReference type="GO" id="GO:0008270">
    <property type="term" value="F:zinc ion binding"/>
    <property type="evidence" value="ECO:0007669"/>
    <property type="project" value="UniProtKB-KW"/>
</dbReference>
<proteinExistence type="predicted"/>
<reference evidence="12" key="2">
    <citation type="submission" date="2025-09" db="UniProtKB">
        <authorList>
            <consortium name="Ensembl"/>
        </authorList>
    </citation>
    <scope>IDENTIFICATION</scope>
</reference>
<dbReference type="Proteomes" id="UP000261580">
    <property type="component" value="Unassembled WGS sequence"/>
</dbReference>
<dbReference type="PROSITE" id="PS50157">
    <property type="entry name" value="ZINC_FINGER_C2H2_2"/>
    <property type="match status" value="6"/>
</dbReference>
<evidence type="ECO:0000256" key="6">
    <source>
        <dbReference type="ARBA" id="ARBA00023015"/>
    </source>
</evidence>
<keyword evidence="3" id="KW-0677">Repeat</keyword>
<dbReference type="PANTHER" id="PTHR24394">
    <property type="entry name" value="ZINC FINGER PROTEIN"/>
    <property type="match status" value="1"/>
</dbReference>
<dbReference type="FunFam" id="3.30.160.60:FF:000912">
    <property type="entry name" value="Zinc finger protein 660"/>
    <property type="match status" value="1"/>
</dbReference>
<dbReference type="PANTHER" id="PTHR24394:SF48">
    <property type="entry name" value="ZINC FINGER PROTEIN 771"/>
    <property type="match status" value="1"/>
</dbReference>
<reference evidence="12" key="1">
    <citation type="submission" date="2025-08" db="UniProtKB">
        <authorList>
            <consortium name="Ensembl"/>
        </authorList>
    </citation>
    <scope>IDENTIFICATION</scope>
</reference>
<organism evidence="12 13">
    <name type="scientific">Neolamprologus brichardi</name>
    <name type="common">Fairy cichlid</name>
    <name type="synonym">Lamprologus brichardi</name>
    <dbReference type="NCBI Taxonomy" id="32507"/>
    <lineage>
        <taxon>Eukaryota</taxon>
        <taxon>Metazoa</taxon>
        <taxon>Chordata</taxon>
        <taxon>Craniata</taxon>
        <taxon>Vertebrata</taxon>
        <taxon>Euteleostomi</taxon>
        <taxon>Actinopterygii</taxon>
        <taxon>Neopterygii</taxon>
        <taxon>Teleostei</taxon>
        <taxon>Neoteleostei</taxon>
        <taxon>Acanthomorphata</taxon>
        <taxon>Ovalentaria</taxon>
        <taxon>Cichlomorphae</taxon>
        <taxon>Cichliformes</taxon>
        <taxon>Cichlidae</taxon>
        <taxon>African cichlids</taxon>
        <taxon>Pseudocrenilabrinae</taxon>
        <taxon>Lamprologini</taxon>
        <taxon>Neolamprologus</taxon>
    </lineage>
</organism>
<dbReference type="STRING" id="32507.ENSNBRP00000021065"/>
<feature type="domain" description="C2H2-type" evidence="11">
    <location>
        <begin position="279"/>
        <end position="306"/>
    </location>
</feature>
<dbReference type="OrthoDB" id="5785100at2759"/>
<dbReference type="GO" id="GO:0000981">
    <property type="term" value="F:DNA-binding transcription factor activity, RNA polymerase II-specific"/>
    <property type="evidence" value="ECO:0007669"/>
    <property type="project" value="TreeGrafter"/>
</dbReference>
<dbReference type="GeneTree" id="ENSGT01150000286952"/>
<dbReference type="SUPFAM" id="SSF57667">
    <property type="entry name" value="beta-beta-alpha zinc fingers"/>
    <property type="match status" value="4"/>
</dbReference>
<keyword evidence="13" id="KW-1185">Reference proteome</keyword>
<dbReference type="Gene3D" id="3.30.160.60">
    <property type="entry name" value="Classic Zinc Finger"/>
    <property type="match status" value="6"/>
</dbReference>
<feature type="compositionally biased region" description="Polar residues" evidence="10">
    <location>
        <begin position="13"/>
        <end position="25"/>
    </location>
</feature>
<evidence type="ECO:0000256" key="9">
    <source>
        <dbReference type="PROSITE-ProRule" id="PRU00042"/>
    </source>
</evidence>
<dbReference type="GeneID" id="102790710"/>
<evidence type="ECO:0000256" key="1">
    <source>
        <dbReference type="ARBA" id="ARBA00004123"/>
    </source>
</evidence>
<dbReference type="FunFam" id="3.30.160.60:FF:002343">
    <property type="entry name" value="Zinc finger protein 33A"/>
    <property type="match status" value="2"/>
</dbReference>
<evidence type="ECO:0000313" key="12">
    <source>
        <dbReference type="Ensembl" id="ENSNBRP00000021065.1"/>
    </source>
</evidence>
<protein>
    <submittedName>
        <fullName evidence="12">Zinc finger protein 502-like</fullName>
    </submittedName>
</protein>
<name>A0A3Q4HD15_NEOBR</name>
<sequence>MKCKDKEVRDDQQVCNQEMSSSVDQENPDLPPIKEEQEELCIAQAGEQLVVKQEADGIIFWTGEERLRLLDVIWSPERNLLHRSDLPQQHDCKEEEGLDDHQVCNQERYSTLGQEHPEPRHIKEEPEELCISQEGEQFALKQESDTFMVTQTYEQCRPEPKREQFLSHNLPEPQRRDVEEGRHVDLGSTRRAEPIKRKPRGEGADESPGSEGQYTTNTFKKGLKCETCGKVFHFKSGLNEHQRVHTGEKPYCCSVCGNKFSFSSAFKVHMRIHTGEKPYSCSTCGKCFRDLKSFKTHTRIHTGEKPYSCSICGKTFRDLSGFRKHTRIHTGEKPYVCTICERSFSQMIHLKTHMKIHTGEKPLSSGPHGKRYRYSFGLKAQMRIHTGEKSHFCSTCGKTFKQKTRFKRHMRNHTG</sequence>
<dbReference type="RefSeq" id="XP_006804646.1">
    <property type="nucleotide sequence ID" value="XM_006804583.2"/>
</dbReference>
<feature type="region of interest" description="Disordered" evidence="10">
    <location>
        <begin position="1"/>
        <end position="31"/>
    </location>
</feature>
<feature type="domain" description="C2H2-type" evidence="11">
    <location>
        <begin position="335"/>
        <end position="362"/>
    </location>
</feature>
<dbReference type="GO" id="GO:0005634">
    <property type="term" value="C:nucleus"/>
    <property type="evidence" value="ECO:0007669"/>
    <property type="project" value="UniProtKB-SubCell"/>
</dbReference>
<evidence type="ECO:0000256" key="4">
    <source>
        <dbReference type="ARBA" id="ARBA00022771"/>
    </source>
</evidence>
<feature type="domain" description="C2H2-type" evidence="11">
    <location>
        <begin position="391"/>
        <end position="415"/>
    </location>
</feature>
<dbReference type="Bgee" id="ENSNBRG00000016171">
    <property type="expression patterns" value="Expressed in blood and 5 other cell types or tissues"/>
</dbReference>
<dbReference type="FunFam" id="3.30.160.60:FF:002239">
    <property type="entry name" value="Zinc finger protein 226"/>
    <property type="match status" value="1"/>
</dbReference>
<feature type="domain" description="C2H2-type" evidence="11">
    <location>
        <begin position="307"/>
        <end position="334"/>
    </location>
</feature>
<keyword evidence="5" id="KW-0862">Zinc</keyword>